<name>A0A160LKM9_BACTI</name>
<dbReference type="AlphaFoldDB" id="A0A160LKM9"/>
<reference evidence="1" key="1">
    <citation type="journal article" date="2017" name="Res. Microbiol.">
        <title>Comparative genomics of extrachromosomal elements in Bacillus thuringiensis subsp. israelensis.</title>
        <authorList>
            <person name="Bolotin A."/>
            <person name="Gillis A."/>
            <person name="Sanchis V."/>
            <person name="Nielsen-LeRoux C."/>
            <person name="Mahillon J."/>
            <person name="Lereclus D."/>
            <person name="Sorokin A."/>
        </authorList>
    </citation>
    <scope>NUCLEOTIDE SEQUENCE</scope>
    <source>
        <strain evidence="1">AM65-52</strain>
        <plasmid evidence="1">pAM65-52-3-235K</plasmid>
    </source>
</reference>
<proteinExistence type="predicted"/>
<dbReference type="EMBL" id="CP013278">
    <property type="protein sequence ID" value="AND28488.1"/>
    <property type="molecule type" value="Genomic_DNA"/>
</dbReference>
<evidence type="ECO:0000313" key="1">
    <source>
        <dbReference type="EMBL" id="AND28488.1"/>
    </source>
</evidence>
<accession>A0A160LKM9</accession>
<sequence>MTHSEHVALGDLVVVDTGVLGKLVYKVTNDFLHIKLENIDNGFEYNEVFKSLGELDEFIRKYSSNIRLVSLH</sequence>
<protein>
    <submittedName>
        <fullName evidence="1">Uncharacterized protein</fullName>
    </submittedName>
</protein>
<organism evidence="1">
    <name type="scientific">Bacillus thuringiensis subsp. israelensis</name>
    <dbReference type="NCBI Taxonomy" id="1430"/>
    <lineage>
        <taxon>Bacteria</taxon>
        <taxon>Bacillati</taxon>
        <taxon>Bacillota</taxon>
        <taxon>Bacilli</taxon>
        <taxon>Bacillales</taxon>
        <taxon>Bacillaceae</taxon>
        <taxon>Bacillus</taxon>
        <taxon>Bacillus cereus group</taxon>
    </lineage>
</organism>
<dbReference type="RefSeq" id="WP_000149726.1">
    <property type="nucleotide sequence ID" value="NZ_CP013278.1"/>
</dbReference>
<geneLocation type="plasmid" evidence="1">
    <name>pAM65-52-3-235K</name>
</geneLocation>
<gene>
    <name evidence="1" type="ORF">ATN07_32690</name>
</gene>
<keyword evidence="1" id="KW-0614">Plasmid</keyword>
<dbReference type="PATRIC" id="fig|1430.6.peg.2157"/>